<keyword evidence="6" id="KW-1185">Reference proteome</keyword>
<name>A7T4C8_NEMVE</name>
<evidence type="ECO:0000313" key="5">
    <source>
        <dbReference type="EMBL" id="EDO29186.1"/>
    </source>
</evidence>
<feature type="region of interest" description="Disordered" evidence="3">
    <location>
        <begin position="142"/>
        <end position="380"/>
    </location>
</feature>
<evidence type="ECO:0000256" key="3">
    <source>
        <dbReference type="SAM" id="MobiDB-lite"/>
    </source>
</evidence>
<gene>
    <name evidence="5" type="ORF">NEMVEDRAFT_v1g222152</name>
</gene>
<dbReference type="PANTHER" id="PTHR31938">
    <property type="entry name" value="NUCLEAR SPECKLE SPLICING REGULATORY PROTEIN 1"/>
    <property type="match status" value="1"/>
</dbReference>
<dbReference type="PANTHER" id="PTHR31938:SF4">
    <property type="entry name" value="NUCLEAR SPECKLE SPLICING REGULATORY PROTEIN 1"/>
    <property type="match status" value="1"/>
</dbReference>
<dbReference type="InterPro" id="IPR042816">
    <property type="entry name" value="Nsrp1"/>
</dbReference>
<feature type="compositionally biased region" description="Basic and acidic residues" evidence="3">
    <location>
        <begin position="147"/>
        <end position="229"/>
    </location>
</feature>
<feature type="compositionally biased region" description="Low complexity" evidence="3">
    <location>
        <begin position="306"/>
        <end position="322"/>
    </location>
</feature>
<evidence type="ECO:0000313" key="6">
    <source>
        <dbReference type="Proteomes" id="UP000001593"/>
    </source>
</evidence>
<dbReference type="InParanoid" id="A7T4C8"/>
<dbReference type="OMA" id="MSKPLAF"/>
<organism evidence="5 6">
    <name type="scientific">Nematostella vectensis</name>
    <name type="common">Starlet sea anemone</name>
    <dbReference type="NCBI Taxonomy" id="45351"/>
    <lineage>
        <taxon>Eukaryota</taxon>
        <taxon>Metazoa</taxon>
        <taxon>Cnidaria</taxon>
        <taxon>Anthozoa</taxon>
        <taxon>Hexacorallia</taxon>
        <taxon>Actiniaria</taxon>
        <taxon>Edwardsiidae</taxon>
        <taxon>Nematostella</taxon>
    </lineage>
</organism>
<reference evidence="5 6" key="1">
    <citation type="journal article" date="2007" name="Science">
        <title>Sea anemone genome reveals ancestral eumetazoan gene repertoire and genomic organization.</title>
        <authorList>
            <person name="Putnam N.H."/>
            <person name="Srivastava M."/>
            <person name="Hellsten U."/>
            <person name="Dirks B."/>
            <person name="Chapman J."/>
            <person name="Salamov A."/>
            <person name="Terry A."/>
            <person name="Shapiro H."/>
            <person name="Lindquist E."/>
            <person name="Kapitonov V.V."/>
            <person name="Jurka J."/>
            <person name="Genikhovich G."/>
            <person name="Grigoriev I.V."/>
            <person name="Lucas S.M."/>
            <person name="Steele R.E."/>
            <person name="Finnerty J.R."/>
            <person name="Technau U."/>
            <person name="Martindale M.Q."/>
            <person name="Rokhsar D.S."/>
        </authorList>
    </citation>
    <scope>NUCLEOTIDE SEQUENCE [LARGE SCALE GENOMIC DNA]</scope>
    <source>
        <strain evidence="6">CH2 X CH6</strain>
    </source>
</reference>
<dbReference type="AlphaFoldDB" id="A7T4C8"/>
<dbReference type="InterPro" id="IPR018612">
    <property type="entry name" value="NSRP1_N"/>
</dbReference>
<feature type="compositionally biased region" description="Basic and acidic residues" evidence="3">
    <location>
        <begin position="285"/>
        <end position="296"/>
    </location>
</feature>
<dbReference type="eggNOG" id="KOG2117">
    <property type="taxonomic scope" value="Eukaryota"/>
</dbReference>
<proteinExistence type="inferred from homology"/>
<evidence type="ECO:0000259" key="4">
    <source>
        <dbReference type="Pfam" id="PF09745"/>
    </source>
</evidence>
<dbReference type="STRING" id="45351.A7T4C8"/>
<dbReference type="EMBL" id="DS470832">
    <property type="protein sequence ID" value="EDO29186.1"/>
    <property type="molecule type" value="Genomic_DNA"/>
</dbReference>
<dbReference type="HOGENOM" id="CLU_734839_0_0_1"/>
<evidence type="ECO:0000256" key="2">
    <source>
        <dbReference type="ARBA" id="ARBA00023054"/>
    </source>
</evidence>
<sequence length="380" mass="44117">MSAPKKYGLIIKKKTTAPSVKKASIFGGDSSDEEENSKGKVTVNTSLLREGEKKKQMKQTQIEIQKALQQDPTVYEYDSIYDDMEEKTKHAAPFLVQKDKKRLEIIIYYFFYILLAMNDVTKRTDMSMFYRNLLNKNVSMGGSFAADSEKTDVTDTRKKDKEKTKESCDKTTERPDSEELHLHHPRDHDRKDTGSHRQQHSESKRVETFPGSSRHEHSGSRKREHMESHRHSKHSHGQDKDQRKERIEDERRSKDGHHDLGHEDKKSTKRSEKEKPQGNAPCFEQHGEEHKHKASGDDPLLNPEVSTTSQPTSQPSQPQPYTEGEKIAKHEKCEQKREENMSKFAKRSNPETVMSARERYLQRKQARKQHVHPVTESDED</sequence>
<dbReference type="GO" id="GO:0000381">
    <property type="term" value="P:regulation of alternative mRNA splicing, via spliceosome"/>
    <property type="evidence" value="ECO:0007669"/>
    <property type="project" value="InterPro"/>
</dbReference>
<feature type="compositionally biased region" description="Basic and acidic residues" evidence="3">
    <location>
        <begin position="323"/>
        <end position="341"/>
    </location>
</feature>
<dbReference type="PhylomeDB" id="A7T4C8"/>
<dbReference type="Pfam" id="PF09745">
    <property type="entry name" value="NSRP1_N"/>
    <property type="match status" value="1"/>
</dbReference>
<feature type="domain" description="Nuclear speckle splicing regulatory protein 1 N-terminal" evidence="4">
    <location>
        <begin position="61"/>
        <end position="178"/>
    </location>
</feature>
<protein>
    <recommendedName>
        <fullName evidence="4">Nuclear speckle splicing regulatory protein 1 N-terminal domain-containing protein</fullName>
    </recommendedName>
</protein>
<dbReference type="Proteomes" id="UP000001593">
    <property type="component" value="Unassembled WGS sequence"/>
</dbReference>
<evidence type="ECO:0000256" key="1">
    <source>
        <dbReference type="ARBA" id="ARBA00010126"/>
    </source>
</evidence>
<comment type="similarity">
    <text evidence="1">Belongs to the NSRP1 family.</text>
</comment>
<feature type="compositionally biased region" description="Basic residues" evidence="3">
    <location>
        <begin position="362"/>
        <end position="371"/>
    </location>
</feature>
<feature type="compositionally biased region" description="Basic and acidic residues" evidence="3">
    <location>
        <begin position="236"/>
        <end position="276"/>
    </location>
</feature>
<accession>A7T4C8</accession>
<keyword evidence="2" id="KW-0175">Coiled coil</keyword>